<keyword evidence="3" id="KW-0645">Protease</keyword>
<dbReference type="EMBL" id="VTEG01000001">
    <property type="protein sequence ID" value="TYS01222.1"/>
    <property type="molecule type" value="Genomic_DNA"/>
</dbReference>
<keyword evidence="3" id="KW-0482">Metalloprotease</keyword>
<feature type="transmembrane region" description="Helical" evidence="1">
    <location>
        <begin position="170"/>
        <end position="196"/>
    </location>
</feature>
<gene>
    <name evidence="3" type="ORF">FZC84_00700</name>
</gene>
<proteinExistence type="predicted"/>
<organism evidence="3 4">
    <name type="scientific">Rossellomorea vietnamensis</name>
    <dbReference type="NCBI Taxonomy" id="218284"/>
    <lineage>
        <taxon>Bacteria</taxon>
        <taxon>Bacillati</taxon>
        <taxon>Bacillota</taxon>
        <taxon>Bacilli</taxon>
        <taxon>Bacillales</taxon>
        <taxon>Bacillaceae</taxon>
        <taxon>Rossellomorea</taxon>
    </lineage>
</organism>
<protein>
    <submittedName>
        <fullName evidence="3">CPBP family intramembrane metalloprotease</fullName>
    </submittedName>
</protein>
<sequence length="203" mass="23624">MNLSLLKKTALLISLTAIAFLLEVIKLPELFLKEIPDPLRFKMENRIAVILFFMVLLVIFRKRYDYLFQVNVLKDKRTYAWIFSVLTSVYILMKASSGFQGPFLPFRVPELSLLYLLILLYRVCVLVPIAEEFLYRGLLLLVPSQRIRYVMLIVSSVFFASLHSNSFETIWLGLGLGILAIRFQNIWVPIIAHTLWNLMATYL</sequence>
<name>A0A5D4MHT7_9BACI</name>
<evidence type="ECO:0000313" key="4">
    <source>
        <dbReference type="Proteomes" id="UP000325182"/>
    </source>
</evidence>
<evidence type="ECO:0000256" key="1">
    <source>
        <dbReference type="SAM" id="Phobius"/>
    </source>
</evidence>
<reference evidence="3 4" key="1">
    <citation type="submission" date="2019-08" db="EMBL/GenBank/DDBJ databases">
        <title>Bacillus genomes from the desert of Cuatro Cienegas, Coahuila.</title>
        <authorList>
            <person name="Olmedo-Alvarez G."/>
        </authorList>
    </citation>
    <scope>NUCLEOTIDE SEQUENCE [LARGE SCALE GENOMIC DNA]</scope>
    <source>
        <strain evidence="3 4">CH128b_4D</strain>
    </source>
</reference>
<dbReference type="Proteomes" id="UP000325182">
    <property type="component" value="Unassembled WGS sequence"/>
</dbReference>
<dbReference type="GO" id="GO:0006508">
    <property type="term" value="P:proteolysis"/>
    <property type="evidence" value="ECO:0007669"/>
    <property type="project" value="UniProtKB-KW"/>
</dbReference>
<keyword evidence="3" id="KW-0378">Hydrolase</keyword>
<feature type="transmembrane region" description="Helical" evidence="1">
    <location>
        <begin position="47"/>
        <end position="64"/>
    </location>
</feature>
<feature type="domain" description="CAAX prenyl protease 2/Lysostaphin resistance protein A-like" evidence="2">
    <location>
        <begin position="116"/>
        <end position="199"/>
    </location>
</feature>
<evidence type="ECO:0000259" key="2">
    <source>
        <dbReference type="Pfam" id="PF02517"/>
    </source>
</evidence>
<feature type="transmembrane region" description="Helical" evidence="1">
    <location>
        <begin position="147"/>
        <end position="164"/>
    </location>
</feature>
<comment type="caution">
    <text evidence="3">The sequence shown here is derived from an EMBL/GenBank/DDBJ whole genome shotgun (WGS) entry which is preliminary data.</text>
</comment>
<accession>A0A5D4MHT7</accession>
<dbReference type="Pfam" id="PF02517">
    <property type="entry name" value="Rce1-like"/>
    <property type="match status" value="1"/>
</dbReference>
<dbReference type="InterPro" id="IPR003675">
    <property type="entry name" value="Rce1/LyrA-like_dom"/>
</dbReference>
<keyword evidence="1" id="KW-0472">Membrane</keyword>
<keyword evidence="1" id="KW-1133">Transmembrane helix</keyword>
<feature type="transmembrane region" description="Helical" evidence="1">
    <location>
        <begin position="113"/>
        <end position="135"/>
    </location>
</feature>
<dbReference type="GO" id="GO:0080120">
    <property type="term" value="P:CAAX-box protein maturation"/>
    <property type="evidence" value="ECO:0007669"/>
    <property type="project" value="UniProtKB-ARBA"/>
</dbReference>
<dbReference type="GO" id="GO:0004175">
    <property type="term" value="F:endopeptidase activity"/>
    <property type="evidence" value="ECO:0007669"/>
    <property type="project" value="UniProtKB-ARBA"/>
</dbReference>
<dbReference type="AlphaFoldDB" id="A0A5D4MHT7"/>
<dbReference type="RefSeq" id="WP_148952583.1">
    <property type="nucleotide sequence ID" value="NZ_VTEG01000001.1"/>
</dbReference>
<feature type="transmembrane region" description="Helical" evidence="1">
    <location>
        <begin position="9"/>
        <end position="27"/>
    </location>
</feature>
<evidence type="ECO:0000313" key="3">
    <source>
        <dbReference type="EMBL" id="TYS01222.1"/>
    </source>
</evidence>
<keyword evidence="1" id="KW-0812">Transmembrane</keyword>
<feature type="transmembrane region" description="Helical" evidence="1">
    <location>
        <begin position="76"/>
        <end position="93"/>
    </location>
</feature>
<dbReference type="GO" id="GO:0008237">
    <property type="term" value="F:metallopeptidase activity"/>
    <property type="evidence" value="ECO:0007669"/>
    <property type="project" value="UniProtKB-KW"/>
</dbReference>